<evidence type="ECO:0000256" key="2">
    <source>
        <dbReference type="ARBA" id="ARBA00049988"/>
    </source>
</evidence>
<dbReference type="Gene3D" id="1.10.1220.10">
    <property type="entry name" value="Met repressor-like"/>
    <property type="match status" value="1"/>
</dbReference>
<proteinExistence type="inferred from homology"/>
<keyword evidence="1" id="KW-1277">Toxin-antitoxin system</keyword>
<name>A0A484HMD5_9BACT</name>
<sequence length="100" mass="11067">MQTVKSPLPVSNPRVSARIPAHAYETITRAAEIMGATINQFMIQSALEKASHVIEKERIIKLSAESAAVFYEAIELPPAPNEKLINAAKAYKKMFLNDQN</sequence>
<reference evidence="3" key="1">
    <citation type="submission" date="2019-01" db="EMBL/GenBank/DDBJ databases">
        <authorList>
            <consortium name="Genoscope - CEA"/>
            <person name="William W."/>
        </authorList>
    </citation>
    <scope>NUCLEOTIDE SEQUENCE</scope>
    <source>
        <strain evidence="3">CR-1</strain>
    </source>
</reference>
<dbReference type="EMBL" id="CAACVI010000017">
    <property type="protein sequence ID" value="VEN74045.1"/>
    <property type="molecule type" value="Genomic_DNA"/>
</dbReference>
<evidence type="ECO:0008006" key="4">
    <source>
        <dbReference type="Google" id="ProtNLM"/>
    </source>
</evidence>
<dbReference type="GO" id="GO:0006355">
    <property type="term" value="P:regulation of DNA-templated transcription"/>
    <property type="evidence" value="ECO:0007669"/>
    <property type="project" value="InterPro"/>
</dbReference>
<protein>
    <recommendedName>
        <fullName evidence="4">DUF1778 domain-containing protein</fullName>
    </recommendedName>
</protein>
<dbReference type="Gene3D" id="1.20.890.30">
    <property type="entry name" value="VCA0319-like"/>
    <property type="match status" value="1"/>
</dbReference>
<evidence type="ECO:0000313" key="3">
    <source>
        <dbReference type="EMBL" id="VEN74045.1"/>
    </source>
</evidence>
<dbReference type="InterPro" id="IPR014795">
    <property type="entry name" value="TacA_1-like"/>
</dbReference>
<dbReference type="PANTHER" id="PTHR35401">
    <property type="entry name" value="COPG FAMILY HELIX-TURN-HELIX PROTEIN-RELATED-RELATED"/>
    <property type="match status" value="1"/>
</dbReference>
<dbReference type="AlphaFoldDB" id="A0A484HMD5"/>
<dbReference type="SUPFAM" id="SSF47598">
    <property type="entry name" value="Ribbon-helix-helix"/>
    <property type="match status" value="1"/>
</dbReference>
<evidence type="ECO:0000256" key="1">
    <source>
        <dbReference type="ARBA" id="ARBA00022649"/>
    </source>
</evidence>
<gene>
    <name evidence="3" type="ORF">EPICR_240006</name>
</gene>
<comment type="similarity">
    <text evidence="2">Belongs to the TacA antitoxin family.</text>
</comment>
<accession>A0A484HMD5</accession>
<organism evidence="3">
    <name type="scientific">uncultured Desulfobacteraceae bacterium</name>
    <dbReference type="NCBI Taxonomy" id="218296"/>
    <lineage>
        <taxon>Bacteria</taxon>
        <taxon>Pseudomonadati</taxon>
        <taxon>Thermodesulfobacteriota</taxon>
        <taxon>Desulfobacteria</taxon>
        <taxon>Desulfobacterales</taxon>
        <taxon>Desulfobacteraceae</taxon>
        <taxon>environmental samples</taxon>
    </lineage>
</organism>
<dbReference type="PANTHER" id="PTHR35401:SF2">
    <property type="entry name" value="ABC-TYPE TRANSPORT SYSTEM"/>
    <property type="match status" value="1"/>
</dbReference>
<dbReference type="InterPro" id="IPR010985">
    <property type="entry name" value="Ribbon_hlx_hlx"/>
</dbReference>
<dbReference type="InterPro" id="IPR013321">
    <property type="entry name" value="Arc_rbn_hlx_hlx"/>
</dbReference>
<dbReference type="Pfam" id="PF08681">
    <property type="entry name" value="TacA1"/>
    <property type="match status" value="1"/>
</dbReference>